<evidence type="ECO:0000256" key="2">
    <source>
        <dbReference type="PIRSR" id="PIRSR613078-1"/>
    </source>
</evidence>
<dbReference type="GO" id="GO:0043456">
    <property type="term" value="P:regulation of pentose-phosphate shunt"/>
    <property type="evidence" value="ECO:0007669"/>
    <property type="project" value="TreeGrafter"/>
</dbReference>
<dbReference type="CDD" id="cd07067">
    <property type="entry name" value="HP_PGM_like"/>
    <property type="match status" value="1"/>
</dbReference>
<feature type="binding site" evidence="3">
    <location>
        <begin position="10"/>
        <end position="17"/>
    </location>
    <ligand>
        <name>substrate</name>
    </ligand>
</feature>
<evidence type="ECO:0008006" key="6">
    <source>
        <dbReference type="Google" id="ProtNLM"/>
    </source>
</evidence>
<dbReference type="GO" id="GO:0004331">
    <property type="term" value="F:fructose-2,6-bisphosphate 2-phosphatase activity"/>
    <property type="evidence" value="ECO:0007669"/>
    <property type="project" value="TreeGrafter"/>
</dbReference>
<keyword evidence="5" id="KW-1185">Reference proteome</keyword>
<evidence type="ECO:0000313" key="5">
    <source>
        <dbReference type="Proteomes" id="UP000054549"/>
    </source>
</evidence>
<evidence type="ECO:0000256" key="3">
    <source>
        <dbReference type="PIRSR" id="PIRSR613078-2"/>
    </source>
</evidence>
<dbReference type="SUPFAM" id="SSF53254">
    <property type="entry name" value="Phosphoglycerate mutase-like"/>
    <property type="match status" value="1"/>
</dbReference>
<dbReference type="AlphaFoldDB" id="A0A0C2X3D9"/>
<dbReference type="InParanoid" id="A0A0C2X3D9"/>
<dbReference type="InterPro" id="IPR029033">
    <property type="entry name" value="His_PPase_superfam"/>
</dbReference>
<dbReference type="PANTHER" id="PTHR46517:SF1">
    <property type="entry name" value="FRUCTOSE-2,6-BISPHOSPHATASE TIGAR"/>
    <property type="match status" value="1"/>
</dbReference>
<feature type="active site" description="Proton donor/acceptor" evidence="2">
    <location>
        <position position="87"/>
    </location>
</feature>
<protein>
    <recommendedName>
        <fullName evidence="6">Phosphoglycerate mutase-like protein</fullName>
    </recommendedName>
</protein>
<dbReference type="GO" id="GO:0005829">
    <property type="term" value="C:cytosol"/>
    <property type="evidence" value="ECO:0007669"/>
    <property type="project" value="TreeGrafter"/>
</dbReference>
<dbReference type="HOGENOM" id="CLU_033323_0_1_1"/>
<dbReference type="OrthoDB" id="354304at2759"/>
<sequence length="281" mass="31846">MVRVYFTFIRHGESTDNLHSIWAGWRDAPLSKHGMSQATALAKAHANTPYTVVFSSPLMRALGTAEALQQAQNHRKPSVTTSLLLREQHFGVAEGQPYRTVREPGLTLDEHFAQGIFPAVQERHLKFPNGESRNDMAERANQAIDELLIPYIKDLKDRIDMHEDEYHVAIVSHGLFIREITNALLRRDAKNAGRGTSKGISHLRNTGWARLVAEITVWRRDMDLRVHIVDHHRTEHLSGLVRQKAGIGSMAHDPKQKDIRAFFGSAKARHYQDISEGTKFV</sequence>
<dbReference type="GO" id="GO:0045820">
    <property type="term" value="P:negative regulation of glycolytic process"/>
    <property type="evidence" value="ECO:0007669"/>
    <property type="project" value="TreeGrafter"/>
</dbReference>
<accession>A0A0C2X3D9</accession>
<feature type="binding site" evidence="3">
    <location>
        <position position="60"/>
    </location>
    <ligand>
        <name>substrate</name>
    </ligand>
</feature>
<dbReference type="EMBL" id="KN818261">
    <property type="protein sequence ID" value="KIL63233.1"/>
    <property type="molecule type" value="Genomic_DNA"/>
</dbReference>
<dbReference type="Pfam" id="PF00300">
    <property type="entry name" value="His_Phos_1"/>
    <property type="match status" value="1"/>
</dbReference>
<evidence type="ECO:0000256" key="1">
    <source>
        <dbReference type="ARBA" id="ARBA00022801"/>
    </source>
</evidence>
<dbReference type="STRING" id="946122.A0A0C2X3D9"/>
<name>A0A0C2X3D9_AMAMK</name>
<dbReference type="FunCoup" id="A0A0C2X3D9">
    <property type="interactions" value="298"/>
</dbReference>
<dbReference type="SMART" id="SM00855">
    <property type="entry name" value="PGAM"/>
    <property type="match status" value="1"/>
</dbReference>
<dbReference type="Proteomes" id="UP000054549">
    <property type="component" value="Unassembled WGS sequence"/>
</dbReference>
<proteinExistence type="predicted"/>
<evidence type="ECO:0000313" key="4">
    <source>
        <dbReference type="EMBL" id="KIL63233.1"/>
    </source>
</evidence>
<dbReference type="PANTHER" id="PTHR46517">
    <property type="entry name" value="FRUCTOSE-2,6-BISPHOSPHATASE TIGAR"/>
    <property type="match status" value="1"/>
</dbReference>
<keyword evidence="1" id="KW-0378">Hydrolase</keyword>
<gene>
    <name evidence="4" type="ORF">M378DRAFT_107446</name>
</gene>
<organism evidence="4 5">
    <name type="scientific">Amanita muscaria (strain Koide BX008)</name>
    <dbReference type="NCBI Taxonomy" id="946122"/>
    <lineage>
        <taxon>Eukaryota</taxon>
        <taxon>Fungi</taxon>
        <taxon>Dikarya</taxon>
        <taxon>Basidiomycota</taxon>
        <taxon>Agaricomycotina</taxon>
        <taxon>Agaricomycetes</taxon>
        <taxon>Agaricomycetidae</taxon>
        <taxon>Agaricales</taxon>
        <taxon>Pluteineae</taxon>
        <taxon>Amanitaceae</taxon>
        <taxon>Amanita</taxon>
    </lineage>
</organism>
<dbReference type="Gene3D" id="3.40.50.1240">
    <property type="entry name" value="Phosphoglycerate mutase-like"/>
    <property type="match status" value="1"/>
</dbReference>
<dbReference type="InterPro" id="IPR013078">
    <property type="entry name" value="His_Pase_superF_clade-1"/>
</dbReference>
<feature type="active site" description="Tele-phosphohistidine intermediate" evidence="2">
    <location>
        <position position="11"/>
    </location>
</feature>
<reference evidence="4 5" key="1">
    <citation type="submission" date="2014-04" db="EMBL/GenBank/DDBJ databases">
        <title>Evolutionary Origins and Diversification of the Mycorrhizal Mutualists.</title>
        <authorList>
            <consortium name="DOE Joint Genome Institute"/>
            <consortium name="Mycorrhizal Genomics Consortium"/>
            <person name="Kohler A."/>
            <person name="Kuo A."/>
            <person name="Nagy L.G."/>
            <person name="Floudas D."/>
            <person name="Copeland A."/>
            <person name="Barry K.W."/>
            <person name="Cichocki N."/>
            <person name="Veneault-Fourrey C."/>
            <person name="LaButti K."/>
            <person name="Lindquist E.A."/>
            <person name="Lipzen A."/>
            <person name="Lundell T."/>
            <person name="Morin E."/>
            <person name="Murat C."/>
            <person name="Riley R."/>
            <person name="Ohm R."/>
            <person name="Sun H."/>
            <person name="Tunlid A."/>
            <person name="Henrissat B."/>
            <person name="Grigoriev I.V."/>
            <person name="Hibbett D.S."/>
            <person name="Martin F."/>
        </authorList>
    </citation>
    <scope>NUCLEOTIDE SEQUENCE [LARGE SCALE GENOMIC DNA]</scope>
    <source>
        <strain evidence="4 5">Koide BX008</strain>
    </source>
</reference>
<dbReference type="InterPro" id="IPR051695">
    <property type="entry name" value="Phosphoglycerate_Mutase"/>
</dbReference>